<dbReference type="OrthoDB" id="9784719at2"/>
<dbReference type="InterPro" id="IPR001789">
    <property type="entry name" value="Sig_transdc_resp-reg_receiver"/>
</dbReference>
<evidence type="ECO:0000259" key="5">
    <source>
        <dbReference type="PROSITE" id="PS50110"/>
    </source>
</evidence>
<evidence type="ECO:0000256" key="2">
    <source>
        <dbReference type="ARBA" id="ARBA00023015"/>
    </source>
</evidence>
<dbReference type="InterPro" id="IPR011006">
    <property type="entry name" value="CheY-like_superfamily"/>
</dbReference>
<dbReference type="Pfam" id="PF00072">
    <property type="entry name" value="Response_reg"/>
    <property type="match status" value="1"/>
</dbReference>
<dbReference type="GO" id="GO:0000160">
    <property type="term" value="P:phosphorelay signal transduction system"/>
    <property type="evidence" value="ECO:0007669"/>
    <property type="project" value="InterPro"/>
</dbReference>
<evidence type="ECO:0000313" key="6">
    <source>
        <dbReference type="EMBL" id="QGY01486.1"/>
    </source>
</evidence>
<organism evidence="6 7">
    <name type="scientific">Methylobacterium mesophilicum SR1.6/6</name>
    <dbReference type="NCBI Taxonomy" id="908290"/>
    <lineage>
        <taxon>Bacteria</taxon>
        <taxon>Pseudomonadati</taxon>
        <taxon>Pseudomonadota</taxon>
        <taxon>Alphaproteobacteria</taxon>
        <taxon>Hyphomicrobiales</taxon>
        <taxon>Methylobacteriaceae</taxon>
        <taxon>Methylobacterium</taxon>
    </lineage>
</organism>
<evidence type="ECO:0000256" key="4">
    <source>
        <dbReference type="PROSITE-ProRule" id="PRU00169"/>
    </source>
</evidence>
<evidence type="ECO:0000256" key="1">
    <source>
        <dbReference type="ARBA" id="ARBA00022553"/>
    </source>
</evidence>
<dbReference type="Gene3D" id="3.40.50.2300">
    <property type="match status" value="1"/>
</dbReference>
<evidence type="ECO:0000256" key="3">
    <source>
        <dbReference type="ARBA" id="ARBA00023163"/>
    </source>
</evidence>
<keyword evidence="3" id="KW-0804">Transcription</keyword>
<dbReference type="KEGG" id="mmes:MMSR116_05900"/>
<feature type="domain" description="Response regulatory" evidence="5">
    <location>
        <begin position="7"/>
        <end position="120"/>
    </location>
</feature>
<dbReference type="PANTHER" id="PTHR44591:SF3">
    <property type="entry name" value="RESPONSE REGULATORY DOMAIN-CONTAINING PROTEIN"/>
    <property type="match status" value="1"/>
</dbReference>
<reference evidence="6 7" key="1">
    <citation type="journal article" date="2012" name="Genet. Mol. Biol.">
        <title>Analysis of 16S rRNA and mxaF genes revealing insights into Methylobacterium niche-specific plant association.</title>
        <authorList>
            <person name="Dourado M.N."/>
            <person name="Andreote F.D."/>
            <person name="Dini-Andreote F."/>
            <person name="Conti R."/>
            <person name="Araujo J.M."/>
            <person name="Araujo W.L."/>
        </authorList>
    </citation>
    <scope>NUCLEOTIDE SEQUENCE [LARGE SCALE GENOMIC DNA]</scope>
    <source>
        <strain evidence="6 7">SR1.6/6</strain>
    </source>
</reference>
<evidence type="ECO:0000313" key="7">
    <source>
        <dbReference type="Proteomes" id="UP000012488"/>
    </source>
</evidence>
<feature type="modified residue" description="4-aspartylphosphate" evidence="4">
    <location>
        <position position="57"/>
    </location>
</feature>
<name>A0A6B9FI87_9HYPH</name>
<keyword evidence="2" id="KW-0805">Transcription regulation</keyword>
<proteinExistence type="predicted"/>
<dbReference type="PROSITE" id="PS50110">
    <property type="entry name" value="RESPONSE_REGULATORY"/>
    <property type="match status" value="1"/>
</dbReference>
<dbReference type="SUPFAM" id="SSF52172">
    <property type="entry name" value="CheY-like"/>
    <property type="match status" value="1"/>
</dbReference>
<dbReference type="InterPro" id="IPR050595">
    <property type="entry name" value="Bact_response_regulator"/>
</dbReference>
<keyword evidence="1 4" id="KW-0597">Phosphoprotein</keyword>
<gene>
    <name evidence="6" type="ORF">MMSR116_05900</name>
</gene>
<sequence>MSGFRPIAVLAEDEELTRVAAAEMLMALGFDVLEAEHAQGALLHLEANERVALLYTDVNMPGTMDGCDLVHAVRARWPATRIIVCSGCMPHEAALLPDEAHFIAKPCGERLVRKALQVLQLH</sequence>
<dbReference type="SMART" id="SM00448">
    <property type="entry name" value="REC"/>
    <property type="match status" value="1"/>
</dbReference>
<reference evidence="6 7" key="2">
    <citation type="journal article" date="2013" name="Genome Announc.">
        <title>Draft Genome Sequence of Methylobacterium mesophilicum Strain SR1.6/6, Isolated from Citrus sinensis.</title>
        <authorList>
            <person name="Marinho Almeida D."/>
            <person name="Dini-Andreote F."/>
            <person name="Camargo Neves A.A."/>
            <person name="Juca Ramos R.T."/>
            <person name="Andreote F.D."/>
            <person name="Carneiro A.R."/>
            <person name="Oliveira de Souza Lima A."/>
            <person name="Caracciolo Gomes de Sa P.H."/>
            <person name="Ribeiro Barbosa M.S."/>
            <person name="Araujo W.L."/>
            <person name="Silva A."/>
        </authorList>
    </citation>
    <scope>NUCLEOTIDE SEQUENCE [LARGE SCALE GENOMIC DNA]</scope>
    <source>
        <strain evidence="6 7">SR1.6/6</strain>
    </source>
</reference>
<protein>
    <submittedName>
        <fullName evidence="6">Response regulator</fullName>
    </submittedName>
</protein>
<dbReference type="EMBL" id="CP043538">
    <property type="protein sequence ID" value="QGY01486.1"/>
    <property type="molecule type" value="Genomic_DNA"/>
</dbReference>
<dbReference type="AlphaFoldDB" id="A0A6B9FI87"/>
<dbReference type="Proteomes" id="UP000012488">
    <property type="component" value="Chromosome"/>
</dbReference>
<dbReference type="PANTHER" id="PTHR44591">
    <property type="entry name" value="STRESS RESPONSE REGULATOR PROTEIN 1"/>
    <property type="match status" value="1"/>
</dbReference>
<dbReference type="RefSeq" id="WP_010683209.1">
    <property type="nucleotide sequence ID" value="NZ_CP043538.1"/>
</dbReference>
<accession>A0A6B9FI87</accession>